<dbReference type="EMBL" id="CTEE01000001">
    <property type="protein sequence ID" value="CQD17306.1"/>
    <property type="molecule type" value="Genomic_DNA"/>
</dbReference>
<accession>A0A0E4GZX5</accession>
<dbReference type="GO" id="GO:0005829">
    <property type="term" value="C:cytosol"/>
    <property type="evidence" value="ECO:0007669"/>
    <property type="project" value="TreeGrafter"/>
</dbReference>
<reference evidence="3 4" key="1">
    <citation type="submission" date="2015-03" db="EMBL/GenBank/DDBJ databases">
        <authorList>
            <person name="Urmite Genomes"/>
        </authorList>
    </citation>
    <scope>NUCLEOTIDE SEQUENCE [LARGE SCALE GENOMIC DNA]</scope>
    <source>
        <strain evidence="3 4">CSUR P1491</strain>
    </source>
</reference>
<dbReference type="GO" id="GO:0008713">
    <property type="term" value="F:ADP-heptose-lipopolysaccharide heptosyltransferase activity"/>
    <property type="evidence" value="ECO:0007669"/>
    <property type="project" value="TreeGrafter"/>
</dbReference>
<organism evidence="3 4">
    <name type="scientific">Mycobacterium lentiflavum</name>
    <dbReference type="NCBI Taxonomy" id="141349"/>
    <lineage>
        <taxon>Bacteria</taxon>
        <taxon>Bacillati</taxon>
        <taxon>Actinomycetota</taxon>
        <taxon>Actinomycetes</taxon>
        <taxon>Mycobacteriales</taxon>
        <taxon>Mycobacteriaceae</taxon>
        <taxon>Mycobacterium</taxon>
        <taxon>Mycobacterium simiae complex</taxon>
    </lineage>
</organism>
<dbReference type="OrthoDB" id="9807356at2"/>
<dbReference type="PANTHER" id="PTHR30160">
    <property type="entry name" value="TETRAACYLDISACCHARIDE 4'-KINASE-RELATED"/>
    <property type="match status" value="1"/>
</dbReference>
<sequence>MGGGPSARAPHDDEHWADVEPGTLAHLLRARRPALYFTANIGDSVMTLPTVRALSAMFDAPLTVLSPKVSFDLCFGEVCPRLVDVTGVPETGPTALPVRSPDSAALAARLGPVDVLINAVSTNLPMDTFRDLQRRVAPTTTIGFAGDYAEYDITIPKQAWHACDLLFKLARLFDPSLRIEDYAQPVAIAPSVTETARSMRAAVPAETKVLAVHADTDWKEKRWPVTRFIDLLNRFLSRRPDFVAWVVGMGHEDLNAGRERDRIISHLGLPLDLSMSMVAHADLFLGIDSCMLHAADLARIPGVGLFGPTRSATWGFRFGPHRHLDQRRMADIGVDEVLAALEDIADEQV</sequence>
<dbReference type="Pfam" id="PF01075">
    <property type="entry name" value="Glyco_transf_9"/>
    <property type="match status" value="1"/>
</dbReference>
<keyword evidence="2 3" id="KW-0808">Transferase</keyword>
<dbReference type="InterPro" id="IPR002201">
    <property type="entry name" value="Glyco_trans_9"/>
</dbReference>
<proteinExistence type="predicted"/>
<name>A0A0E4GZX5_MYCLN</name>
<gene>
    <name evidence="3" type="ORF">BN1232_03837</name>
</gene>
<dbReference type="STRING" id="141349.BN1232_03837"/>
<dbReference type="RefSeq" id="WP_090604008.1">
    <property type="nucleotide sequence ID" value="NZ_CTEE01000001.1"/>
</dbReference>
<dbReference type="SUPFAM" id="SSF53756">
    <property type="entry name" value="UDP-Glycosyltransferase/glycogen phosphorylase"/>
    <property type="match status" value="1"/>
</dbReference>
<dbReference type="Gene3D" id="3.40.50.2000">
    <property type="entry name" value="Glycogen Phosphorylase B"/>
    <property type="match status" value="1"/>
</dbReference>
<keyword evidence="1" id="KW-0328">Glycosyltransferase</keyword>
<dbReference type="GO" id="GO:0009244">
    <property type="term" value="P:lipopolysaccharide core region biosynthetic process"/>
    <property type="evidence" value="ECO:0007669"/>
    <property type="project" value="TreeGrafter"/>
</dbReference>
<protein>
    <submittedName>
        <fullName evidence="3">Glycosyltransferase family 9 (Heptosyltransferase)</fullName>
    </submittedName>
</protein>
<evidence type="ECO:0000256" key="2">
    <source>
        <dbReference type="ARBA" id="ARBA00022679"/>
    </source>
</evidence>
<evidence type="ECO:0000313" key="4">
    <source>
        <dbReference type="Proteomes" id="UP000199251"/>
    </source>
</evidence>
<dbReference type="AlphaFoldDB" id="A0A0E4GZX5"/>
<evidence type="ECO:0000313" key="3">
    <source>
        <dbReference type="EMBL" id="CQD17306.1"/>
    </source>
</evidence>
<dbReference type="InterPro" id="IPR051199">
    <property type="entry name" value="LPS_LOS_Heptosyltrfase"/>
</dbReference>
<evidence type="ECO:0000256" key="1">
    <source>
        <dbReference type="ARBA" id="ARBA00022676"/>
    </source>
</evidence>
<dbReference type="Proteomes" id="UP000199251">
    <property type="component" value="Unassembled WGS sequence"/>
</dbReference>